<gene>
    <name evidence="1" type="ORF">PGLA2088_LOCUS26315</name>
</gene>
<evidence type="ECO:0000313" key="2">
    <source>
        <dbReference type="Proteomes" id="UP000626109"/>
    </source>
</evidence>
<dbReference type="Proteomes" id="UP000626109">
    <property type="component" value="Unassembled WGS sequence"/>
</dbReference>
<organism evidence="1 2">
    <name type="scientific">Polarella glacialis</name>
    <name type="common">Dinoflagellate</name>
    <dbReference type="NCBI Taxonomy" id="89957"/>
    <lineage>
        <taxon>Eukaryota</taxon>
        <taxon>Sar</taxon>
        <taxon>Alveolata</taxon>
        <taxon>Dinophyceae</taxon>
        <taxon>Suessiales</taxon>
        <taxon>Suessiaceae</taxon>
        <taxon>Polarella</taxon>
    </lineage>
</organism>
<evidence type="ECO:0000313" key="1">
    <source>
        <dbReference type="EMBL" id="CAE8689078.1"/>
    </source>
</evidence>
<comment type="caution">
    <text evidence="1">The sequence shown here is derived from an EMBL/GenBank/DDBJ whole genome shotgun (WGS) entry which is preliminary data.</text>
</comment>
<protein>
    <submittedName>
        <fullName evidence="1">Uncharacterized protein</fullName>
    </submittedName>
</protein>
<sequence>MAAAAIVVALRHQRASQEKDSAAHRAEQALTRAYESSPLLLINVEISFVFVEVRLRGRDLRVRLTVAKQRKLITGAARATDRPQGRGFLASCRALLGRRSRYSSAIEARPLVDESWASP</sequence>
<dbReference type="EMBL" id="CAJNNW010027010">
    <property type="protein sequence ID" value="CAE8689078.1"/>
    <property type="molecule type" value="Genomic_DNA"/>
</dbReference>
<dbReference type="AlphaFoldDB" id="A0A813K0C8"/>
<name>A0A813K0C8_POLGL</name>
<accession>A0A813K0C8</accession>
<proteinExistence type="predicted"/>
<feature type="non-terminal residue" evidence="1">
    <location>
        <position position="119"/>
    </location>
</feature>
<reference evidence="1" key="1">
    <citation type="submission" date="2021-02" db="EMBL/GenBank/DDBJ databases">
        <authorList>
            <person name="Dougan E. K."/>
            <person name="Rhodes N."/>
            <person name="Thang M."/>
            <person name="Chan C."/>
        </authorList>
    </citation>
    <scope>NUCLEOTIDE SEQUENCE</scope>
</reference>